<feature type="chain" id="PRO_5008052497" evidence="2">
    <location>
        <begin position="22"/>
        <end position="429"/>
    </location>
</feature>
<reference evidence="3" key="1">
    <citation type="submission" date="2016-03" db="EMBL/GenBank/DDBJ databases">
        <title>Mechanisms controlling the formation of the plant cell surface in tip-growing cells are functionally conserved among land plants.</title>
        <authorList>
            <person name="Honkanen S."/>
            <person name="Jones V.A."/>
            <person name="Morieri G."/>
            <person name="Champion C."/>
            <person name="Hetherington A.J."/>
            <person name="Kelly S."/>
            <person name="Saint-Marcoux D."/>
            <person name="Proust H."/>
            <person name="Prescott H."/>
            <person name="Dolan L."/>
        </authorList>
    </citation>
    <scope>NUCLEOTIDE SEQUENCE [LARGE SCALE GENOMIC DNA]</scope>
    <source>
        <tissue evidence="3">Whole gametophyte</tissue>
    </source>
</reference>
<feature type="compositionally biased region" description="Polar residues" evidence="1">
    <location>
        <begin position="66"/>
        <end position="77"/>
    </location>
</feature>
<feature type="signal peptide" evidence="2">
    <location>
        <begin position="1"/>
        <end position="21"/>
    </location>
</feature>
<sequence length="429" mass="47484">MGRLLCTALVALVVFAAAAEAARHHEAFSQGTYYDQNQKITDQPEKVQSTDTTPVTVDNNAKDTPIDTNTPATTVDETPSGIPDRYPHGYPGSEQYNTQVMAEDTDPEARYSGYKTTNVQYSSVSNTETQDSTTVVPDRYPNGYPGSDNPLYTTETDPEAKFEQGKYVSYTSQSQDVNNDATTQIPDRYPHGYYGNADVEAETQGEADVYSSHQTDNHAKFSVNDKTVDYNSQTQTQPTVVPDRYPRGYYPGLNEDAQTDSSLTTAQKNQVSFQQYNNQPRFGYEGIQGDFSTQLQGTEIPFELTGGACPTQYWISNPQKWPKFFNINSKVTDAFGEKAAKVYGDTSLLDALTDSRADPYSQLVNSAATAILNSYTRVQYKYKHPKVIESFNAALVTPEAAKKQAADFEQSNLAVSSLMLSYLSRAESH</sequence>
<dbReference type="EMBL" id="LVLJ01000808">
    <property type="protein sequence ID" value="OAE32517.1"/>
    <property type="molecule type" value="Genomic_DNA"/>
</dbReference>
<evidence type="ECO:0000256" key="2">
    <source>
        <dbReference type="SAM" id="SignalP"/>
    </source>
</evidence>
<organism evidence="3 4">
    <name type="scientific">Marchantia polymorpha subsp. ruderalis</name>
    <dbReference type="NCBI Taxonomy" id="1480154"/>
    <lineage>
        <taxon>Eukaryota</taxon>
        <taxon>Viridiplantae</taxon>
        <taxon>Streptophyta</taxon>
        <taxon>Embryophyta</taxon>
        <taxon>Marchantiophyta</taxon>
        <taxon>Marchantiopsida</taxon>
        <taxon>Marchantiidae</taxon>
        <taxon>Marchantiales</taxon>
        <taxon>Marchantiaceae</taxon>
        <taxon>Marchantia</taxon>
    </lineage>
</organism>
<feature type="compositionally biased region" description="Polar residues" evidence="1">
    <location>
        <begin position="124"/>
        <end position="135"/>
    </location>
</feature>
<dbReference type="PANTHER" id="PTHR33210">
    <property type="entry name" value="PROTODERMAL FACTOR 1"/>
    <property type="match status" value="1"/>
</dbReference>
<evidence type="ECO:0000313" key="3">
    <source>
        <dbReference type="EMBL" id="OAE32517.1"/>
    </source>
</evidence>
<proteinExistence type="predicted"/>
<feature type="region of interest" description="Disordered" evidence="1">
    <location>
        <begin position="41"/>
        <end position="94"/>
    </location>
</feature>
<dbReference type="AlphaFoldDB" id="A0A176WHB5"/>
<dbReference type="InterPro" id="IPR039923">
    <property type="entry name" value="Protodermal_1"/>
</dbReference>
<dbReference type="Proteomes" id="UP000077202">
    <property type="component" value="Unassembled WGS sequence"/>
</dbReference>
<evidence type="ECO:0000256" key="1">
    <source>
        <dbReference type="SAM" id="MobiDB-lite"/>
    </source>
</evidence>
<evidence type="ECO:0000313" key="4">
    <source>
        <dbReference type="Proteomes" id="UP000077202"/>
    </source>
</evidence>
<accession>A0A176WHB5</accession>
<name>A0A176WHB5_MARPO</name>
<protein>
    <submittedName>
        <fullName evidence="3">Uncharacterized protein</fullName>
    </submittedName>
</protein>
<keyword evidence="2" id="KW-0732">Signal</keyword>
<gene>
    <name evidence="3" type="ORF">AXG93_3242s1390</name>
</gene>
<feature type="region of interest" description="Disordered" evidence="1">
    <location>
        <begin position="124"/>
        <end position="153"/>
    </location>
</feature>
<dbReference type="PANTHER" id="PTHR33210:SF18">
    <property type="entry name" value="PROTODERMAL FACTOR 1"/>
    <property type="match status" value="1"/>
</dbReference>
<keyword evidence="4" id="KW-1185">Reference proteome</keyword>
<comment type="caution">
    <text evidence="3">The sequence shown here is derived from an EMBL/GenBank/DDBJ whole genome shotgun (WGS) entry which is preliminary data.</text>
</comment>
<feature type="compositionally biased region" description="Polar residues" evidence="1">
    <location>
        <begin position="41"/>
        <end position="59"/>
    </location>
</feature>